<evidence type="ECO:0000256" key="2">
    <source>
        <dbReference type="ARBA" id="ARBA00022801"/>
    </source>
</evidence>
<dbReference type="RefSeq" id="WP_330150853.1">
    <property type="nucleotide sequence ID" value="NZ_JAUZMZ010000015.1"/>
</dbReference>
<sequence>MAWLEVVHSGLLTTVQDRGRPGHAAVGLTESGAADRAAHDAANRLVGNHPSAATLEVTGGGLAVRSIGETIVAVTGARVEVSVGDRPVGDYAMLRLHDRDVVRLGTPSEGLRTYLAVRGGVDVPEVLGSRATDTLSGTGPDPVRAGDRLLVGALANELPTEDQIPPPPPLPDPATLRVRPGPRDDWFTPGSVHALLHETWMVTPQLDRIGIRLRGPGPLHRARHGELPTEGLVAGSLQVPPEGNPVLFLADHPVTGGDPVIAVVTAADRPVAAQLRPGHRVRFVRMR</sequence>
<keyword evidence="3" id="KW-0067">ATP-binding</keyword>
<evidence type="ECO:0000256" key="3">
    <source>
        <dbReference type="ARBA" id="ARBA00022840"/>
    </source>
</evidence>
<dbReference type="InterPro" id="IPR003778">
    <property type="entry name" value="CT_A_B"/>
</dbReference>
<evidence type="ECO:0000256" key="1">
    <source>
        <dbReference type="ARBA" id="ARBA00022741"/>
    </source>
</evidence>
<evidence type="ECO:0000313" key="6">
    <source>
        <dbReference type="Proteomes" id="UP001331936"/>
    </source>
</evidence>
<dbReference type="PANTHER" id="PTHR43309:SF3">
    <property type="entry name" value="5-OXOPROLINASE SUBUNIT C"/>
    <property type="match status" value="1"/>
</dbReference>
<keyword evidence="6" id="KW-1185">Reference proteome</keyword>
<dbReference type="SMART" id="SM00797">
    <property type="entry name" value="AHS2"/>
    <property type="match status" value="1"/>
</dbReference>
<evidence type="ECO:0000259" key="4">
    <source>
        <dbReference type="SMART" id="SM00797"/>
    </source>
</evidence>
<evidence type="ECO:0000313" key="5">
    <source>
        <dbReference type="EMBL" id="MEE2031417.1"/>
    </source>
</evidence>
<dbReference type="PANTHER" id="PTHR43309">
    <property type="entry name" value="5-OXOPROLINASE SUBUNIT C"/>
    <property type="match status" value="1"/>
</dbReference>
<dbReference type="EMBL" id="JAUZMZ010000015">
    <property type="protein sequence ID" value="MEE2031417.1"/>
    <property type="molecule type" value="Genomic_DNA"/>
</dbReference>
<dbReference type="Proteomes" id="UP001331936">
    <property type="component" value="Unassembled WGS sequence"/>
</dbReference>
<accession>A0ABU7JNW9</accession>
<dbReference type="NCBIfam" id="TIGR00724">
    <property type="entry name" value="urea_amlyse_rel"/>
    <property type="match status" value="1"/>
</dbReference>
<proteinExistence type="predicted"/>
<reference evidence="5 6" key="1">
    <citation type="submission" date="2023-08" db="EMBL/GenBank/DDBJ databases">
        <authorList>
            <person name="Girao M."/>
            <person name="Carvalho M.F."/>
        </authorList>
    </citation>
    <scope>NUCLEOTIDE SEQUENCE [LARGE SCALE GENOMIC DNA]</scope>
    <source>
        <strain evidence="5 6">CC-R104</strain>
    </source>
</reference>
<dbReference type="InterPro" id="IPR052708">
    <property type="entry name" value="PxpC"/>
</dbReference>
<comment type="caution">
    <text evidence="5">The sequence shown here is derived from an EMBL/GenBank/DDBJ whole genome shotgun (WGS) entry which is preliminary data.</text>
</comment>
<gene>
    <name evidence="5" type="ORF">Q8814_04700</name>
</gene>
<dbReference type="InterPro" id="IPR029000">
    <property type="entry name" value="Cyclophilin-like_dom_sf"/>
</dbReference>
<protein>
    <submittedName>
        <fullName evidence="5">Biotin-dependent carboxyltransferase family protein</fullName>
    </submittedName>
</protein>
<name>A0ABU7JNW9_9NOCA</name>
<feature type="domain" description="Carboxyltransferase" evidence="4">
    <location>
        <begin position="25"/>
        <end position="287"/>
    </location>
</feature>
<keyword evidence="1" id="KW-0547">Nucleotide-binding</keyword>
<keyword evidence="2" id="KW-0378">Hydrolase</keyword>
<organism evidence="5 6">
    <name type="scientific">Rhodococcus chondri</name>
    <dbReference type="NCBI Taxonomy" id="3065941"/>
    <lineage>
        <taxon>Bacteria</taxon>
        <taxon>Bacillati</taxon>
        <taxon>Actinomycetota</taxon>
        <taxon>Actinomycetes</taxon>
        <taxon>Mycobacteriales</taxon>
        <taxon>Nocardiaceae</taxon>
        <taxon>Rhodococcus</taxon>
    </lineage>
</organism>
<dbReference type="Gene3D" id="2.40.100.10">
    <property type="entry name" value="Cyclophilin-like"/>
    <property type="match status" value="1"/>
</dbReference>
<dbReference type="Pfam" id="PF02626">
    <property type="entry name" value="CT_A_B"/>
    <property type="match status" value="1"/>
</dbReference>
<dbReference type="SUPFAM" id="SSF50891">
    <property type="entry name" value="Cyclophilin-like"/>
    <property type="match status" value="1"/>
</dbReference>